<evidence type="ECO:0000256" key="5">
    <source>
        <dbReference type="ARBA" id="ARBA00022777"/>
    </source>
</evidence>
<dbReference type="PANTHER" id="PTHR46566">
    <property type="entry name" value="1-PHOSPHOFRUCTOKINASE-RELATED"/>
    <property type="match status" value="1"/>
</dbReference>
<dbReference type="FunFam" id="3.40.1190.20:FF:000001">
    <property type="entry name" value="Phosphofructokinase"/>
    <property type="match status" value="1"/>
</dbReference>
<dbReference type="InterPro" id="IPR017583">
    <property type="entry name" value="Tagatose/fructose_Pkinase"/>
</dbReference>
<dbReference type="InterPro" id="IPR029056">
    <property type="entry name" value="Ribokinase-like"/>
</dbReference>
<name>A0A0K2LBY3_9LACO</name>
<gene>
    <name evidence="9" type="ORF">JP39_05235</name>
</gene>
<evidence type="ECO:0000256" key="4">
    <source>
        <dbReference type="ARBA" id="ARBA00022741"/>
    </source>
</evidence>
<comment type="similarity">
    <text evidence="1">Belongs to the carbohydrate kinase pfkB family.</text>
</comment>
<keyword evidence="4 7" id="KW-0547">Nucleotide-binding</keyword>
<dbReference type="RefSeq" id="WP_041499929.1">
    <property type="nucleotide sequence ID" value="NZ_BJDV01000013.1"/>
</dbReference>
<keyword evidence="10" id="KW-1185">Reference proteome</keyword>
<dbReference type="NCBIfam" id="TIGR03828">
    <property type="entry name" value="pfkB"/>
    <property type="match status" value="1"/>
</dbReference>
<dbReference type="AlphaFoldDB" id="A0A0K2LBY3"/>
<keyword evidence="5 9" id="KW-0418">Kinase</keyword>
<dbReference type="GO" id="GO:0005524">
    <property type="term" value="F:ATP binding"/>
    <property type="evidence" value="ECO:0007669"/>
    <property type="project" value="UniProtKB-KW"/>
</dbReference>
<comment type="catalytic activity">
    <reaction evidence="7">
        <text>D-tagatofuranose 6-phosphate + ATP = D-tagatofuranose 1,6-bisphosphate + ADP + H(+)</text>
        <dbReference type="Rhea" id="RHEA:12420"/>
        <dbReference type="ChEBI" id="CHEBI:15378"/>
        <dbReference type="ChEBI" id="CHEBI:30616"/>
        <dbReference type="ChEBI" id="CHEBI:58694"/>
        <dbReference type="ChEBI" id="CHEBI:58695"/>
        <dbReference type="ChEBI" id="CHEBI:456216"/>
        <dbReference type="EC" id="2.7.1.144"/>
    </reaction>
</comment>
<sequence length="309" mass="33763">MIYTCTLNPAIDLFIETDHLKPEVVNRTNSYDIQPNGKGVNVSFILKHLGVNNTAWGVGGGFTSNFIEESLRNKGIETDFTHIDGISRINVFTRVLDTDTEYKEVNNGPEVSADRVTEFLQKVATLTKDDKLVVSGSFSKGIQPEIIVEIAKMAEKQGFDLVIDTSYPEVVSAIEHHPYLIKPNDEELLSWFEQPVTDDINVLVKYSKELLKKGAQNILLSLGAKGALFVNAEHVLLGNAPKIKVVNTACSGDTMLGTFLAGLEQGMSLEDNLQRSLAAASSTAASAGLTDFSDVDELMKQIKITQLEG</sequence>
<dbReference type="PIRSF" id="PIRSF000535">
    <property type="entry name" value="1PFK/6PFK/LacC"/>
    <property type="match status" value="1"/>
</dbReference>
<evidence type="ECO:0000259" key="8">
    <source>
        <dbReference type="Pfam" id="PF00294"/>
    </source>
</evidence>
<feature type="domain" description="Carbohydrate kinase PfkB" evidence="8">
    <location>
        <begin position="11"/>
        <end position="291"/>
    </location>
</feature>
<dbReference type="GO" id="GO:0005988">
    <property type="term" value="P:lactose metabolic process"/>
    <property type="evidence" value="ECO:0007669"/>
    <property type="project" value="UniProtKB-KW"/>
</dbReference>
<dbReference type="PANTHER" id="PTHR46566:SF1">
    <property type="entry name" value="1-PHOSPHOFRUCTOKINASE"/>
    <property type="match status" value="1"/>
</dbReference>
<evidence type="ECO:0000256" key="6">
    <source>
        <dbReference type="ARBA" id="ARBA00022840"/>
    </source>
</evidence>
<dbReference type="STRING" id="1074467.JP39_05235"/>
<protein>
    <recommendedName>
        <fullName evidence="7">Tagatose-6-phosphate kinase</fullName>
        <ecNumber evidence="7">2.7.1.144</ecNumber>
    </recommendedName>
</protein>
<dbReference type="GO" id="GO:2001059">
    <property type="term" value="P:D-tagatose 6-phosphate catabolic process"/>
    <property type="evidence" value="ECO:0007669"/>
    <property type="project" value="UniProtKB-UniPathway"/>
</dbReference>
<comment type="similarity">
    <text evidence="7">Belongs to the carbohydrate kinase PfkB family. LacC subfamily.</text>
</comment>
<evidence type="ECO:0000256" key="7">
    <source>
        <dbReference type="PIRNR" id="PIRNR000535"/>
    </source>
</evidence>
<proteinExistence type="inferred from homology"/>
<dbReference type="CDD" id="cd01164">
    <property type="entry name" value="FruK_PfkB_like"/>
    <property type="match status" value="1"/>
</dbReference>
<dbReference type="SUPFAM" id="SSF53613">
    <property type="entry name" value="Ribokinase-like"/>
    <property type="match status" value="1"/>
</dbReference>
<evidence type="ECO:0000256" key="1">
    <source>
        <dbReference type="ARBA" id="ARBA00005380"/>
    </source>
</evidence>
<keyword evidence="6 7" id="KW-0067">ATP-binding</keyword>
<dbReference type="EMBL" id="CP012559">
    <property type="protein sequence ID" value="ALB28811.1"/>
    <property type="molecule type" value="Genomic_DNA"/>
</dbReference>
<dbReference type="EC" id="2.7.1.144" evidence="7"/>
<keyword evidence="2 7" id="KW-0808">Transferase</keyword>
<dbReference type="GO" id="GO:0016052">
    <property type="term" value="P:carbohydrate catabolic process"/>
    <property type="evidence" value="ECO:0007669"/>
    <property type="project" value="UniProtKB-ARBA"/>
</dbReference>
<evidence type="ECO:0000256" key="2">
    <source>
        <dbReference type="ARBA" id="ARBA00022679"/>
    </source>
</evidence>
<organism evidence="9 10">
    <name type="scientific">Companilactobacillus heilongjiangensis</name>
    <dbReference type="NCBI Taxonomy" id="1074467"/>
    <lineage>
        <taxon>Bacteria</taxon>
        <taxon>Bacillati</taxon>
        <taxon>Bacillota</taxon>
        <taxon>Bacilli</taxon>
        <taxon>Lactobacillales</taxon>
        <taxon>Lactobacillaceae</taxon>
        <taxon>Companilactobacillus</taxon>
    </lineage>
</organism>
<dbReference type="Proteomes" id="UP000061546">
    <property type="component" value="Chromosome"/>
</dbReference>
<evidence type="ECO:0000256" key="3">
    <source>
        <dbReference type="ARBA" id="ARBA00022736"/>
    </source>
</evidence>
<dbReference type="NCBIfam" id="TIGR03168">
    <property type="entry name" value="1-PFK"/>
    <property type="match status" value="1"/>
</dbReference>
<evidence type="ECO:0000313" key="9">
    <source>
        <dbReference type="EMBL" id="ALB28811.1"/>
    </source>
</evidence>
<dbReference type="GO" id="GO:0009024">
    <property type="term" value="F:tagatose-6-phosphate kinase activity"/>
    <property type="evidence" value="ECO:0007669"/>
    <property type="project" value="UniProtKB-EC"/>
</dbReference>
<dbReference type="InterPro" id="IPR011611">
    <property type="entry name" value="PfkB_dom"/>
</dbReference>
<comment type="pathway">
    <text evidence="7">Carbohydrate metabolism; D-tagatose 6-phosphate degradation; D-glyceraldehyde 3-phosphate and glycerone phosphate from D-tagatose 6-phosphate: step 1/2.</text>
</comment>
<dbReference type="GO" id="GO:0044281">
    <property type="term" value="P:small molecule metabolic process"/>
    <property type="evidence" value="ECO:0007669"/>
    <property type="project" value="UniProtKB-ARBA"/>
</dbReference>
<dbReference type="Gene3D" id="3.40.1190.20">
    <property type="match status" value="1"/>
</dbReference>
<dbReference type="OrthoDB" id="9801219at2"/>
<dbReference type="Pfam" id="PF00294">
    <property type="entry name" value="PfkB"/>
    <property type="match status" value="1"/>
</dbReference>
<dbReference type="GO" id="GO:0005829">
    <property type="term" value="C:cytosol"/>
    <property type="evidence" value="ECO:0007669"/>
    <property type="project" value="TreeGrafter"/>
</dbReference>
<dbReference type="KEGG" id="lhi:JP39_05235"/>
<reference evidence="9 10" key="1">
    <citation type="submission" date="2015-08" db="EMBL/GenBank/DDBJ databases">
        <title>Genomic sequence of Lactobacillus heilongjiangensis DSM 28069, isolated from Chinese traditional pickle.</title>
        <authorList>
            <person name="Jiang X."/>
            <person name="Zheng B."/>
            <person name="Cheng H."/>
        </authorList>
    </citation>
    <scope>NUCLEOTIDE SEQUENCE [LARGE SCALE GENOMIC DNA]</scope>
    <source>
        <strain evidence="9 10">DSM 28069</strain>
    </source>
</reference>
<dbReference type="InterPro" id="IPR022463">
    <property type="entry name" value="1-PFruKinase"/>
</dbReference>
<evidence type="ECO:0000313" key="10">
    <source>
        <dbReference type="Proteomes" id="UP000061546"/>
    </source>
</evidence>
<accession>A0A0K2LBY3</accession>
<dbReference type="GO" id="GO:0008662">
    <property type="term" value="F:1-phosphofructokinase activity"/>
    <property type="evidence" value="ECO:0007669"/>
    <property type="project" value="InterPro"/>
</dbReference>
<keyword evidence="3 7" id="KW-0423">Lactose metabolism</keyword>
<dbReference type="UniPathway" id="UPA00704">
    <property type="reaction ID" value="UER00715"/>
</dbReference>